<feature type="repeat" description="Solcar" evidence="9">
    <location>
        <begin position="1"/>
        <end position="82"/>
    </location>
</feature>
<dbReference type="OrthoDB" id="193856at2759"/>
<keyword evidence="3 10" id="KW-0813">Transport</keyword>
<evidence type="ECO:0000256" key="7">
    <source>
        <dbReference type="ARBA" id="ARBA00023128"/>
    </source>
</evidence>
<evidence type="ECO:0000313" key="11">
    <source>
        <dbReference type="EMBL" id="KAG5185388.1"/>
    </source>
</evidence>
<dbReference type="Gene3D" id="1.50.40.10">
    <property type="entry name" value="Mitochondrial carrier domain"/>
    <property type="match status" value="2"/>
</dbReference>
<comment type="similarity">
    <text evidence="2 10">Belongs to the mitochondrial carrier (TC 2.A.29) family.</text>
</comment>
<evidence type="ECO:0000256" key="1">
    <source>
        <dbReference type="ARBA" id="ARBA00004225"/>
    </source>
</evidence>
<evidence type="ECO:0000256" key="8">
    <source>
        <dbReference type="ARBA" id="ARBA00023136"/>
    </source>
</evidence>
<dbReference type="Proteomes" id="UP000664859">
    <property type="component" value="Unassembled WGS sequence"/>
</dbReference>
<dbReference type="Pfam" id="PF00153">
    <property type="entry name" value="Mito_carr"/>
    <property type="match status" value="3"/>
</dbReference>
<evidence type="ECO:0000256" key="10">
    <source>
        <dbReference type="RuleBase" id="RU000488"/>
    </source>
</evidence>
<organism evidence="11 12">
    <name type="scientific">Tribonema minus</name>
    <dbReference type="NCBI Taxonomy" id="303371"/>
    <lineage>
        <taxon>Eukaryota</taxon>
        <taxon>Sar</taxon>
        <taxon>Stramenopiles</taxon>
        <taxon>Ochrophyta</taxon>
        <taxon>PX clade</taxon>
        <taxon>Xanthophyceae</taxon>
        <taxon>Tribonematales</taxon>
        <taxon>Tribonemataceae</taxon>
        <taxon>Tribonema</taxon>
    </lineage>
</organism>
<evidence type="ECO:0000256" key="6">
    <source>
        <dbReference type="ARBA" id="ARBA00022989"/>
    </source>
</evidence>
<keyword evidence="7" id="KW-0496">Mitochondrion</keyword>
<dbReference type="AlphaFoldDB" id="A0A835ZAK8"/>
<dbReference type="InterPro" id="IPR050567">
    <property type="entry name" value="Mitochondrial_Carrier"/>
</dbReference>
<feature type="repeat" description="Solcar" evidence="9">
    <location>
        <begin position="190"/>
        <end position="276"/>
    </location>
</feature>
<dbReference type="PANTHER" id="PTHR45624">
    <property type="entry name" value="MITOCHONDRIAL BASIC AMINO ACIDS TRANSPORTER-RELATED"/>
    <property type="match status" value="1"/>
</dbReference>
<dbReference type="InterPro" id="IPR018108">
    <property type="entry name" value="MCP_transmembrane"/>
</dbReference>
<evidence type="ECO:0000256" key="9">
    <source>
        <dbReference type="PROSITE-ProRule" id="PRU00282"/>
    </source>
</evidence>
<dbReference type="EMBL" id="JAFCMP010000134">
    <property type="protein sequence ID" value="KAG5185388.1"/>
    <property type="molecule type" value="Genomic_DNA"/>
</dbReference>
<comment type="subcellular location">
    <subcellularLocation>
        <location evidence="1">Mitochondrion membrane</location>
        <topology evidence="1">Multi-pass membrane protein</topology>
    </subcellularLocation>
</comment>
<proteinExistence type="inferred from homology"/>
<keyword evidence="8 9" id="KW-0472">Membrane</keyword>
<name>A0A835ZAK8_9STRA</name>
<dbReference type="InterPro" id="IPR002067">
    <property type="entry name" value="MCP"/>
</dbReference>
<dbReference type="PANTHER" id="PTHR45624:SF10">
    <property type="entry name" value="SLC (SOLUTE CARRIER) HOMOLOG"/>
    <property type="match status" value="1"/>
</dbReference>
<feature type="repeat" description="Solcar" evidence="9">
    <location>
        <begin position="92"/>
        <end position="183"/>
    </location>
</feature>
<protein>
    <submittedName>
        <fullName evidence="11">Solute carrier family 25 member 45-like protein</fullName>
    </submittedName>
</protein>
<sequence>VAFAAGLTSGCAGILVGQPFDTVKVRLQTAPLGAYSGPLRCLRDTVHKEGVTALFKGLGPPLASAPIVNAIAFAAYVQASKVSRVREPQLRLTTQEVFVAGAFAGACQTVVVLPTENIKTKLQVNTYARSTLKLQYKGAIDCATQLVRTQGLRSLLAGGTATVWREVPAYGIYFSVYEQVKALLKEKGAKEGVSAFAAGGIAGCSSWFAIAPLDVIKSRQQAMQDWRSKEASSLVACARGMYREGGHRIFFRGLGTIMVRAFPVNAVIFPIYEVHH</sequence>
<keyword evidence="6" id="KW-1133">Transmembrane helix</keyword>
<evidence type="ECO:0000313" key="12">
    <source>
        <dbReference type="Proteomes" id="UP000664859"/>
    </source>
</evidence>
<evidence type="ECO:0000256" key="4">
    <source>
        <dbReference type="ARBA" id="ARBA00022692"/>
    </source>
</evidence>
<keyword evidence="12" id="KW-1185">Reference proteome</keyword>
<keyword evidence="4 9" id="KW-0812">Transmembrane</keyword>
<dbReference type="GO" id="GO:0022857">
    <property type="term" value="F:transmembrane transporter activity"/>
    <property type="evidence" value="ECO:0007669"/>
    <property type="project" value="TreeGrafter"/>
</dbReference>
<accession>A0A835ZAK8</accession>
<dbReference type="PRINTS" id="PR00926">
    <property type="entry name" value="MITOCARRIER"/>
</dbReference>
<dbReference type="InterPro" id="IPR023395">
    <property type="entry name" value="MCP_dom_sf"/>
</dbReference>
<evidence type="ECO:0000256" key="3">
    <source>
        <dbReference type="ARBA" id="ARBA00022448"/>
    </source>
</evidence>
<comment type="caution">
    <text evidence="11">The sequence shown here is derived from an EMBL/GenBank/DDBJ whole genome shotgun (WGS) entry which is preliminary data.</text>
</comment>
<keyword evidence="5" id="KW-0677">Repeat</keyword>
<evidence type="ECO:0000256" key="5">
    <source>
        <dbReference type="ARBA" id="ARBA00022737"/>
    </source>
</evidence>
<dbReference type="GO" id="GO:0031966">
    <property type="term" value="C:mitochondrial membrane"/>
    <property type="evidence" value="ECO:0007669"/>
    <property type="project" value="UniProtKB-SubCell"/>
</dbReference>
<dbReference type="PROSITE" id="PS50920">
    <property type="entry name" value="SOLCAR"/>
    <property type="match status" value="3"/>
</dbReference>
<dbReference type="SUPFAM" id="SSF103506">
    <property type="entry name" value="Mitochondrial carrier"/>
    <property type="match status" value="1"/>
</dbReference>
<gene>
    <name evidence="11" type="ORF">JKP88DRAFT_180488</name>
</gene>
<evidence type="ECO:0000256" key="2">
    <source>
        <dbReference type="ARBA" id="ARBA00006375"/>
    </source>
</evidence>
<feature type="non-terminal residue" evidence="11">
    <location>
        <position position="276"/>
    </location>
</feature>
<reference evidence="11" key="1">
    <citation type="submission" date="2021-02" db="EMBL/GenBank/DDBJ databases">
        <title>First Annotated Genome of the Yellow-green Alga Tribonema minus.</title>
        <authorList>
            <person name="Mahan K.M."/>
        </authorList>
    </citation>
    <scope>NUCLEOTIDE SEQUENCE</scope>
    <source>
        <strain evidence="11">UTEX B ZZ1240</strain>
    </source>
</reference>